<proteinExistence type="predicted"/>
<sequence>MDLIDLSSSQVNLNGPSDWKQWISIIHKFATAQNVWEYIDPSNAEKPALSKPEEPTVQQIRPTASDLTDLTAEEFRRLEFLQTHRDQQKALSSIQQHIVKTIGNYYSTIADEHDIAKELALLKARVQPTDWAHEQEVLER</sequence>
<evidence type="ECO:0000313" key="2">
    <source>
        <dbReference type="Proteomes" id="UP000285084"/>
    </source>
</evidence>
<organism evidence="1 2">
    <name type="scientific">Fusarium oxysporum</name>
    <name type="common">Fusarium vascular wilt</name>
    <dbReference type="NCBI Taxonomy" id="5507"/>
    <lineage>
        <taxon>Eukaryota</taxon>
        <taxon>Fungi</taxon>
        <taxon>Dikarya</taxon>
        <taxon>Ascomycota</taxon>
        <taxon>Pezizomycotina</taxon>
        <taxon>Sordariomycetes</taxon>
        <taxon>Hypocreomycetidae</taxon>
        <taxon>Hypocreales</taxon>
        <taxon>Nectriaceae</taxon>
        <taxon>Fusarium</taxon>
        <taxon>Fusarium oxysporum species complex</taxon>
    </lineage>
</organism>
<evidence type="ECO:0000313" key="1">
    <source>
        <dbReference type="EMBL" id="RKK56969.1"/>
    </source>
</evidence>
<name>A0A420M7U0_FUSOX</name>
<dbReference type="AlphaFoldDB" id="A0A420M7U0"/>
<protein>
    <submittedName>
        <fullName evidence="1">Uncharacterized protein</fullName>
    </submittedName>
</protein>
<reference evidence="1 2" key="1">
    <citation type="journal article" date="2018" name="Sci. Rep.">
        <title>Characterisation of pathogen-specific regions and novel effector candidates in Fusarium oxysporum f. sp. cepae.</title>
        <authorList>
            <person name="Armitage A.D."/>
            <person name="Taylor A."/>
            <person name="Sobczyk M.K."/>
            <person name="Baxter L."/>
            <person name="Greenfield B.P."/>
            <person name="Bates H.J."/>
            <person name="Wilson F."/>
            <person name="Jackson A.C."/>
            <person name="Ott S."/>
            <person name="Harrison R.J."/>
            <person name="Clarkson J.P."/>
        </authorList>
    </citation>
    <scope>NUCLEOTIDE SEQUENCE [LARGE SCALE GENOMIC DNA]</scope>
    <source>
        <strain evidence="1 2">Fo_A13</strain>
    </source>
</reference>
<comment type="caution">
    <text evidence="1">The sequence shown here is derived from an EMBL/GenBank/DDBJ whole genome shotgun (WGS) entry which is preliminary data.</text>
</comment>
<accession>A0A420M7U0</accession>
<gene>
    <name evidence="1" type="ORF">BFJ69_g17591</name>
</gene>
<dbReference type="VEuPathDB" id="FungiDB:HZS61_005468"/>
<dbReference type="Proteomes" id="UP000285084">
    <property type="component" value="Unassembled WGS sequence"/>
</dbReference>
<dbReference type="EMBL" id="MRCX01000905">
    <property type="protein sequence ID" value="RKK56969.1"/>
    <property type="molecule type" value="Genomic_DNA"/>
</dbReference>